<feature type="domain" description="Nucleotidyl transferase" evidence="1">
    <location>
        <begin position="10"/>
        <end position="197"/>
    </location>
</feature>
<dbReference type="Pfam" id="PF00483">
    <property type="entry name" value="NTP_transferase"/>
    <property type="match status" value="1"/>
</dbReference>
<evidence type="ECO:0000259" key="1">
    <source>
        <dbReference type="Pfam" id="PF00483"/>
    </source>
</evidence>
<dbReference type="RefSeq" id="WP_375734177.1">
    <property type="nucleotide sequence ID" value="NZ_JBCGDC010000027.1"/>
</dbReference>
<sequence>MSRQPITQVVVCAGGLGTRVATWARHLPKEFTPVAGRPGILHLLDELTALSPAQVTVVYHPFYEPFIAWAKTTLGRGGLAAYQRAARLPRTDLPLSEQLDLTFIPQRGRYADVTSVLNGTDHLRAAGDVFVAFADNLYPHDNPSRALAAVPAGQTAVLVRRYHPAEAGHRGVAVSHRDGAELVLTDLIEKPSPERARELEGEHGASSLWLLEGRARLTRAFVDQLRHAPMDPGTEPKLSLAIRRYATGEPVRLVVTHSAVTDLGNPTVDRPSTVAALMR</sequence>
<accession>A0ABV5CPA5</accession>
<dbReference type="SUPFAM" id="SSF53448">
    <property type="entry name" value="Nucleotide-diphospho-sugar transferases"/>
    <property type="match status" value="1"/>
</dbReference>
<protein>
    <submittedName>
        <fullName evidence="2">Sugar phosphate nucleotidyltransferase</fullName>
    </submittedName>
</protein>
<dbReference type="EMBL" id="JBCGDC010000027">
    <property type="protein sequence ID" value="MFB6393839.1"/>
    <property type="molecule type" value="Genomic_DNA"/>
</dbReference>
<comment type="caution">
    <text evidence="2">The sequence shown here is derived from an EMBL/GenBank/DDBJ whole genome shotgun (WGS) entry which is preliminary data.</text>
</comment>
<reference evidence="2 3" key="1">
    <citation type="submission" date="2024-04" db="EMBL/GenBank/DDBJ databases">
        <title>Polymorphospora sp. isolated from Baiyangdian Lake in Xiong'an New Area.</title>
        <authorList>
            <person name="Zhang X."/>
            <person name="Liu J."/>
        </authorList>
    </citation>
    <scope>NUCLEOTIDE SEQUENCE [LARGE SCALE GENOMIC DNA]</scope>
    <source>
        <strain evidence="2 3">2-325</strain>
    </source>
</reference>
<dbReference type="Gene3D" id="3.90.550.10">
    <property type="entry name" value="Spore Coat Polysaccharide Biosynthesis Protein SpsA, Chain A"/>
    <property type="match status" value="1"/>
</dbReference>
<dbReference type="InterPro" id="IPR029044">
    <property type="entry name" value="Nucleotide-diphossugar_trans"/>
</dbReference>
<proteinExistence type="predicted"/>
<organism evidence="2 3">
    <name type="scientific">Polymorphospora lycopeni</name>
    <dbReference type="NCBI Taxonomy" id="3140240"/>
    <lineage>
        <taxon>Bacteria</taxon>
        <taxon>Bacillati</taxon>
        <taxon>Actinomycetota</taxon>
        <taxon>Actinomycetes</taxon>
        <taxon>Micromonosporales</taxon>
        <taxon>Micromonosporaceae</taxon>
        <taxon>Polymorphospora</taxon>
    </lineage>
</organism>
<evidence type="ECO:0000313" key="3">
    <source>
        <dbReference type="Proteomes" id="UP001582793"/>
    </source>
</evidence>
<dbReference type="InterPro" id="IPR005835">
    <property type="entry name" value="NTP_transferase_dom"/>
</dbReference>
<name>A0ABV5CPA5_9ACTN</name>
<evidence type="ECO:0000313" key="2">
    <source>
        <dbReference type="EMBL" id="MFB6393839.1"/>
    </source>
</evidence>
<keyword evidence="3" id="KW-1185">Reference proteome</keyword>
<gene>
    <name evidence="2" type="ORF">AAFH96_12100</name>
</gene>
<dbReference type="Proteomes" id="UP001582793">
    <property type="component" value="Unassembled WGS sequence"/>
</dbReference>